<keyword evidence="14" id="KW-0175">Coiled coil</keyword>
<name>A0A1M6NM81_9BURK</name>
<evidence type="ECO:0000256" key="8">
    <source>
        <dbReference type="ARBA" id="ARBA00022777"/>
    </source>
</evidence>
<protein>
    <submittedName>
        <fullName evidence="17">Tyrosine-protein kinase Etk/Wzc</fullName>
    </submittedName>
</protein>
<dbReference type="Pfam" id="PF13614">
    <property type="entry name" value="AAA_31"/>
    <property type="match status" value="1"/>
</dbReference>
<dbReference type="InterPro" id="IPR027417">
    <property type="entry name" value="P-loop_NTPase"/>
</dbReference>
<reference evidence="17 18" key="1">
    <citation type="submission" date="2016-11" db="EMBL/GenBank/DDBJ databases">
        <authorList>
            <person name="Jaros S."/>
            <person name="Januszkiewicz K."/>
            <person name="Wedrychowicz H."/>
        </authorList>
    </citation>
    <scope>NUCLEOTIDE SEQUENCE [LARGE SCALE GENOMIC DNA]</scope>
    <source>
        <strain evidence="17 18">LMG 20594</strain>
    </source>
</reference>
<feature type="coiled-coil region" evidence="14">
    <location>
        <begin position="308"/>
        <end position="335"/>
    </location>
</feature>
<evidence type="ECO:0000259" key="16">
    <source>
        <dbReference type="SMART" id="SM00382"/>
    </source>
</evidence>
<evidence type="ECO:0000256" key="12">
    <source>
        <dbReference type="ARBA" id="ARBA00023137"/>
    </source>
</evidence>
<evidence type="ECO:0000256" key="13">
    <source>
        <dbReference type="ARBA" id="ARBA00053015"/>
    </source>
</evidence>
<dbReference type="InterPro" id="IPR025669">
    <property type="entry name" value="AAA_dom"/>
</dbReference>
<dbReference type="NCBIfam" id="TIGR01007">
    <property type="entry name" value="eps_fam"/>
    <property type="match status" value="1"/>
</dbReference>
<evidence type="ECO:0000256" key="2">
    <source>
        <dbReference type="ARBA" id="ARBA00008883"/>
    </source>
</evidence>
<dbReference type="STRING" id="169427.SAMN05192548_1010160"/>
<evidence type="ECO:0000256" key="10">
    <source>
        <dbReference type="ARBA" id="ARBA00022989"/>
    </source>
</evidence>
<dbReference type="GO" id="GO:0004713">
    <property type="term" value="F:protein tyrosine kinase activity"/>
    <property type="evidence" value="ECO:0007669"/>
    <property type="project" value="UniProtKB-KW"/>
</dbReference>
<evidence type="ECO:0000256" key="14">
    <source>
        <dbReference type="SAM" id="Coils"/>
    </source>
</evidence>
<evidence type="ECO:0000256" key="6">
    <source>
        <dbReference type="ARBA" id="ARBA00022692"/>
    </source>
</evidence>
<gene>
    <name evidence="17" type="ORF">SAMN05192548_1010160</name>
</gene>
<accession>A0A1M6NM81</accession>
<keyword evidence="8 17" id="KW-0418">Kinase</keyword>
<proteinExistence type="inferred from homology"/>
<dbReference type="InterPro" id="IPR003856">
    <property type="entry name" value="LPS_length_determ_N"/>
</dbReference>
<keyword evidence="7" id="KW-0547">Nucleotide-binding</keyword>
<dbReference type="EMBL" id="FRAB01000010">
    <property type="protein sequence ID" value="SHJ96857.1"/>
    <property type="molecule type" value="Genomic_DNA"/>
</dbReference>
<dbReference type="Pfam" id="PF13807">
    <property type="entry name" value="GNVR"/>
    <property type="match status" value="1"/>
</dbReference>
<keyword evidence="6 15" id="KW-0812">Transmembrane</keyword>
<dbReference type="Proteomes" id="UP000184395">
    <property type="component" value="Unassembled WGS sequence"/>
</dbReference>
<evidence type="ECO:0000256" key="7">
    <source>
        <dbReference type="ARBA" id="ARBA00022741"/>
    </source>
</evidence>
<evidence type="ECO:0000256" key="11">
    <source>
        <dbReference type="ARBA" id="ARBA00023136"/>
    </source>
</evidence>
<evidence type="ECO:0000256" key="15">
    <source>
        <dbReference type="SAM" id="Phobius"/>
    </source>
</evidence>
<dbReference type="InterPro" id="IPR050445">
    <property type="entry name" value="Bact_polysacc_biosynth/exp"/>
</dbReference>
<evidence type="ECO:0000256" key="3">
    <source>
        <dbReference type="ARBA" id="ARBA00022475"/>
    </source>
</evidence>
<dbReference type="PANTHER" id="PTHR32309">
    <property type="entry name" value="TYROSINE-PROTEIN KINASE"/>
    <property type="match status" value="1"/>
</dbReference>
<dbReference type="AlphaFoldDB" id="A0A1M6NM81"/>
<keyword evidence="9" id="KW-0067">ATP-binding</keyword>
<dbReference type="CDD" id="cd05387">
    <property type="entry name" value="BY-kinase"/>
    <property type="match status" value="1"/>
</dbReference>
<comment type="subcellular location">
    <subcellularLocation>
        <location evidence="1">Cell inner membrane</location>
        <topology evidence="1">Multi-pass membrane protein</topology>
    </subcellularLocation>
</comment>
<evidence type="ECO:0000256" key="1">
    <source>
        <dbReference type="ARBA" id="ARBA00004429"/>
    </source>
</evidence>
<keyword evidence="12" id="KW-0829">Tyrosine-protein kinase</keyword>
<comment type="similarity">
    <text evidence="2">Belongs to the etk/wzc family.</text>
</comment>
<feature type="transmembrane region" description="Helical" evidence="15">
    <location>
        <begin position="45"/>
        <end position="68"/>
    </location>
</feature>
<dbReference type="GO" id="GO:0005886">
    <property type="term" value="C:plasma membrane"/>
    <property type="evidence" value="ECO:0007669"/>
    <property type="project" value="UniProtKB-SubCell"/>
</dbReference>
<dbReference type="PANTHER" id="PTHR32309:SF32">
    <property type="entry name" value="TYROSINE-PROTEIN KINASE ETK-RELATED"/>
    <property type="match status" value="1"/>
</dbReference>
<dbReference type="InterPro" id="IPR032807">
    <property type="entry name" value="GNVR"/>
</dbReference>
<organism evidence="17 18">
    <name type="scientific">Paraburkholderia terricola</name>
    <dbReference type="NCBI Taxonomy" id="169427"/>
    <lineage>
        <taxon>Bacteria</taxon>
        <taxon>Pseudomonadati</taxon>
        <taxon>Pseudomonadota</taxon>
        <taxon>Betaproteobacteria</taxon>
        <taxon>Burkholderiales</taxon>
        <taxon>Burkholderiaceae</taxon>
        <taxon>Paraburkholderia</taxon>
    </lineage>
</organism>
<keyword evidence="4" id="KW-0997">Cell inner membrane</keyword>
<evidence type="ECO:0000256" key="9">
    <source>
        <dbReference type="ARBA" id="ARBA00022840"/>
    </source>
</evidence>
<feature type="domain" description="AAA+ ATPase" evidence="16">
    <location>
        <begin position="562"/>
        <end position="720"/>
    </location>
</feature>
<evidence type="ECO:0000313" key="18">
    <source>
        <dbReference type="Proteomes" id="UP000184395"/>
    </source>
</evidence>
<dbReference type="Gene3D" id="3.40.50.300">
    <property type="entry name" value="P-loop containing nucleotide triphosphate hydrolases"/>
    <property type="match status" value="1"/>
</dbReference>
<dbReference type="GO" id="GO:0005524">
    <property type="term" value="F:ATP binding"/>
    <property type="evidence" value="ECO:0007669"/>
    <property type="project" value="UniProtKB-KW"/>
</dbReference>
<keyword evidence="5" id="KW-0808">Transferase</keyword>
<evidence type="ECO:0000313" key="17">
    <source>
        <dbReference type="EMBL" id="SHJ96857.1"/>
    </source>
</evidence>
<dbReference type="SMART" id="SM00382">
    <property type="entry name" value="AAA"/>
    <property type="match status" value="1"/>
</dbReference>
<keyword evidence="10 15" id="KW-1133">Transmembrane helix</keyword>
<dbReference type="SUPFAM" id="SSF52540">
    <property type="entry name" value="P-loop containing nucleoside triphosphate hydrolases"/>
    <property type="match status" value="1"/>
</dbReference>
<comment type="catalytic activity">
    <reaction evidence="13">
        <text>L-tyrosyl-[protein] + ATP = O-phospho-L-tyrosyl-[protein] + ADP + H(+)</text>
        <dbReference type="Rhea" id="RHEA:10596"/>
        <dbReference type="Rhea" id="RHEA-COMP:10136"/>
        <dbReference type="Rhea" id="RHEA-COMP:20101"/>
        <dbReference type="ChEBI" id="CHEBI:15378"/>
        <dbReference type="ChEBI" id="CHEBI:30616"/>
        <dbReference type="ChEBI" id="CHEBI:46858"/>
        <dbReference type="ChEBI" id="CHEBI:61978"/>
        <dbReference type="ChEBI" id="CHEBI:456216"/>
    </reaction>
</comment>
<keyword evidence="3" id="KW-1003">Cell membrane</keyword>
<dbReference type="Pfam" id="PF23607">
    <property type="entry name" value="WZC_N"/>
    <property type="match status" value="1"/>
</dbReference>
<dbReference type="InterPro" id="IPR003593">
    <property type="entry name" value="AAA+_ATPase"/>
</dbReference>
<dbReference type="Pfam" id="PF02706">
    <property type="entry name" value="Wzz"/>
    <property type="match status" value="1"/>
</dbReference>
<evidence type="ECO:0000256" key="4">
    <source>
        <dbReference type="ARBA" id="ARBA00022519"/>
    </source>
</evidence>
<sequence length="754" mass="81455">MKATFTMKSESTLHNMPVPNMAPNQVDEDVSLLMLWHNVRSHARLFAGVAAGIAALAVLYILVAAPVYKANALIQVDEQQGSALGALSDVASALSLNKPIDGELDILSSRAVLGPAIDATQARTTIAVANRVPLLGRLYGRFATPPDGVADAPLGLTQFAWGGERMELTVFEVPNTLYGEKFRLQVQAGDRWTLEDRDGVNVASGRVGQRVEFTVQSDYGPGKGVIEVRSLRGRPGTSFKLIEASLQDTIESISKRMKVEETTKESSMIALSVKNSDPERAARFANEVARAYVALNIRHRAEQSRLSLQFLNRKLPAFREELEQSEDRLNAYRIRTKTIDVEQQTEALLTRAVDLTKQKTLVDLNLQATREQFRAGHPAVQTLQAQSAALDQGLHEIEKQVQALPSTQQDYLRLARDVAVNTQLYTALVANGQQLEVAEAGTTGNVSIIDLAVPPESMDWPKVPVVIGGGVFGGLLIAFVLVQALAAIKDALHDPLEAERVGQVPIFAVVPSSSAELETAKENHKGGKGVMALLAGKDTSDPSVEALRSLRTTLKFALLGKEGGSILFTGPTQGVGKTFVAANFAYLLAMKGLRVLIVDADMRRSGLKRYFSLAPSHAGLANVLAGDVTLDGAIVKTGHDGFDLLPAGGVLPPNPGELLERPAFATLLKDAEARYDYVIIDSPPVLPVSDAVTLSQVCGAVFVVSRANLTSRHQLVETMNRLNQSGTKVTGQVFNGFHATRYGYGYGYRYRYSN</sequence>
<keyword evidence="11 15" id="KW-0472">Membrane</keyword>
<evidence type="ECO:0000256" key="5">
    <source>
        <dbReference type="ARBA" id="ARBA00022679"/>
    </source>
</evidence>
<dbReference type="InterPro" id="IPR005702">
    <property type="entry name" value="Wzc-like_C"/>
</dbReference>